<organism evidence="1 2">
    <name type="scientific">Coprinellus micaceus</name>
    <name type="common">Glistening ink-cap mushroom</name>
    <name type="synonym">Coprinus micaceus</name>
    <dbReference type="NCBI Taxonomy" id="71717"/>
    <lineage>
        <taxon>Eukaryota</taxon>
        <taxon>Fungi</taxon>
        <taxon>Dikarya</taxon>
        <taxon>Basidiomycota</taxon>
        <taxon>Agaricomycotina</taxon>
        <taxon>Agaricomycetes</taxon>
        <taxon>Agaricomycetidae</taxon>
        <taxon>Agaricales</taxon>
        <taxon>Agaricineae</taxon>
        <taxon>Psathyrellaceae</taxon>
        <taxon>Coprinellus</taxon>
    </lineage>
</organism>
<accession>A0A4Y7SC92</accession>
<dbReference type="Proteomes" id="UP000298030">
    <property type="component" value="Unassembled WGS sequence"/>
</dbReference>
<protein>
    <submittedName>
        <fullName evidence="1">Uncharacterized protein</fullName>
    </submittedName>
</protein>
<sequence>MFRPLRDVLASPFFSSTTAARRSLQFLLGWVIGTDRWLDRRAAVQVCSNFYPIPLSLSPLMTNESIFFVALAFGEPSRKRLSLRLPFPSTICPPWSSVQRRAPEGWRELHG</sequence>
<proteinExistence type="predicted"/>
<dbReference type="AlphaFoldDB" id="A0A4Y7SC92"/>
<comment type="caution">
    <text evidence="1">The sequence shown here is derived from an EMBL/GenBank/DDBJ whole genome shotgun (WGS) entry which is preliminary data.</text>
</comment>
<keyword evidence="2" id="KW-1185">Reference proteome</keyword>
<dbReference type="EMBL" id="QPFP01000204">
    <property type="protein sequence ID" value="TEB19181.1"/>
    <property type="molecule type" value="Genomic_DNA"/>
</dbReference>
<reference evidence="1 2" key="1">
    <citation type="journal article" date="2019" name="Nat. Ecol. Evol.">
        <title>Megaphylogeny resolves global patterns of mushroom evolution.</title>
        <authorList>
            <person name="Varga T."/>
            <person name="Krizsan K."/>
            <person name="Foldi C."/>
            <person name="Dima B."/>
            <person name="Sanchez-Garcia M."/>
            <person name="Sanchez-Ramirez S."/>
            <person name="Szollosi G.J."/>
            <person name="Szarkandi J.G."/>
            <person name="Papp V."/>
            <person name="Albert L."/>
            <person name="Andreopoulos W."/>
            <person name="Angelini C."/>
            <person name="Antonin V."/>
            <person name="Barry K.W."/>
            <person name="Bougher N.L."/>
            <person name="Buchanan P."/>
            <person name="Buyck B."/>
            <person name="Bense V."/>
            <person name="Catcheside P."/>
            <person name="Chovatia M."/>
            <person name="Cooper J."/>
            <person name="Damon W."/>
            <person name="Desjardin D."/>
            <person name="Finy P."/>
            <person name="Geml J."/>
            <person name="Haridas S."/>
            <person name="Hughes K."/>
            <person name="Justo A."/>
            <person name="Karasinski D."/>
            <person name="Kautmanova I."/>
            <person name="Kiss B."/>
            <person name="Kocsube S."/>
            <person name="Kotiranta H."/>
            <person name="LaButti K.M."/>
            <person name="Lechner B.E."/>
            <person name="Liimatainen K."/>
            <person name="Lipzen A."/>
            <person name="Lukacs Z."/>
            <person name="Mihaltcheva S."/>
            <person name="Morgado L.N."/>
            <person name="Niskanen T."/>
            <person name="Noordeloos M.E."/>
            <person name="Ohm R.A."/>
            <person name="Ortiz-Santana B."/>
            <person name="Ovrebo C."/>
            <person name="Racz N."/>
            <person name="Riley R."/>
            <person name="Savchenko A."/>
            <person name="Shiryaev A."/>
            <person name="Soop K."/>
            <person name="Spirin V."/>
            <person name="Szebenyi C."/>
            <person name="Tomsovsky M."/>
            <person name="Tulloss R.E."/>
            <person name="Uehling J."/>
            <person name="Grigoriev I.V."/>
            <person name="Vagvolgyi C."/>
            <person name="Papp T."/>
            <person name="Martin F.M."/>
            <person name="Miettinen O."/>
            <person name="Hibbett D.S."/>
            <person name="Nagy L.G."/>
        </authorList>
    </citation>
    <scope>NUCLEOTIDE SEQUENCE [LARGE SCALE GENOMIC DNA]</scope>
    <source>
        <strain evidence="1 2">FP101781</strain>
    </source>
</reference>
<name>A0A4Y7SC92_COPMI</name>
<evidence type="ECO:0000313" key="2">
    <source>
        <dbReference type="Proteomes" id="UP000298030"/>
    </source>
</evidence>
<gene>
    <name evidence="1" type="ORF">FA13DRAFT_487925</name>
</gene>
<evidence type="ECO:0000313" key="1">
    <source>
        <dbReference type="EMBL" id="TEB19181.1"/>
    </source>
</evidence>